<keyword evidence="2" id="KW-1185">Reference proteome</keyword>
<dbReference type="InterPro" id="IPR051806">
    <property type="entry name" value="HAD-like_SPP"/>
</dbReference>
<dbReference type="InterPro" id="IPR036412">
    <property type="entry name" value="HAD-like_sf"/>
</dbReference>
<proteinExistence type="predicted"/>
<dbReference type="InterPro" id="IPR041492">
    <property type="entry name" value="HAD_2"/>
</dbReference>
<keyword evidence="1" id="KW-0378">Hydrolase</keyword>
<dbReference type="InterPro" id="IPR023214">
    <property type="entry name" value="HAD_sf"/>
</dbReference>
<evidence type="ECO:0000313" key="1">
    <source>
        <dbReference type="EMBL" id="QOY92292.1"/>
    </source>
</evidence>
<dbReference type="AlphaFoldDB" id="A0A7S7NYU5"/>
<gene>
    <name evidence="1" type="ORF">IRI77_05765</name>
</gene>
<dbReference type="PANTHER" id="PTHR43481">
    <property type="entry name" value="FRUCTOSE-1-PHOSPHATE PHOSPHATASE"/>
    <property type="match status" value="1"/>
</dbReference>
<dbReference type="KEGG" id="pfer:IRI77_05765"/>
<protein>
    <submittedName>
        <fullName evidence="1">HAD-IA family hydrolase</fullName>
    </submittedName>
</protein>
<name>A0A7S7NYU5_PALFE</name>
<dbReference type="Proteomes" id="UP000593892">
    <property type="component" value="Chromosome"/>
</dbReference>
<evidence type="ECO:0000313" key="2">
    <source>
        <dbReference type="Proteomes" id="UP000593892"/>
    </source>
</evidence>
<accession>A0A7S7NYU5</accession>
<organism evidence="1 2">
    <name type="scientific">Paludibaculum fermentans</name>
    <dbReference type="NCBI Taxonomy" id="1473598"/>
    <lineage>
        <taxon>Bacteria</taxon>
        <taxon>Pseudomonadati</taxon>
        <taxon>Acidobacteriota</taxon>
        <taxon>Terriglobia</taxon>
        <taxon>Bryobacterales</taxon>
        <taxon>Bryobacteraceae</taxon>
        <taxon>Paludibaculum</taxon>
    </lineage>
</organism>
<dbReference type="Pfam" id="PF13419">
    <property type="entry name" value="HAD_2"/>
    <property type="match status" value="1"/>
</dbReference>
<dbReference type="Gene3D" id="3.40.50.1000">
    <property type="entry name" value="HAD superfamily/HAD-like"/>
    <property type="match status" value="1"/>
</dbReference>
<dbReference type="InterPro" id="IPR006439">
    <property type="entry name" value="HAD-SF_hydro_IA"/>
</dbReference>
<dbReference type="PANTHER" id="PTHR43481:SF4">
    <property type="entry name" value="GLYCEROL-1-PHOSPHATE PHOSPHOHYDROLASE 1-RELATED"/>
    <property type="match status" value="1"/>
</dbReference>
<dbReference type="EMBL" id="CP063849">
    <property type="protein sequence ID" value="QOY92292.1"/>
    <property type="molecule type" value="Genomic_DNA"/>
</dbReference>
<reference evidence="1 2" key="1">
    <citation type="submission" date="2020-10" db="EMBL/GenBank/DDBJ databases">
        <title>Complete genome sequence of Paludibaculum fermentans P105T, a facultatively anaerobic acidobacterium capable of dissimilatory Fe(III) reduction.</title>
        <authorList>
            <person name="Dedysh S.N."/>
            <person name="Beletsky A.V."/>
            <person name="Kulichevskaya I.S."/>
            <person name="Mardanov A.V."/>
            <person name="Ravin N.V."/>
        </authorList>
    </citation>
    <scope>NUCLEOTIDE SEQUENCE [LARGE SCALE GENOMIC DNA]</scope>
    <source>
        <strain evidence="1 2">P105</strain>
    </source>
</reference>
<dbReference type="GO" id="GO:0050308">
    <property type="term" value="F:sugar-phosphatase activity"/>
    <property type="evidence" value="ECO:0007669"/>
    <property type="project" value="TreeGrafter"/>
</dbReference>
<sequence>MDELWPTYPLKKKLFAERATSGNIVSDETKALLQDLSGIPLAVVTSSATSEISAILKAEKILDCFQATVYGDEVTNLKPHPEPYLTAMQRLGVNSAIVLEDSGPGMASGRAAGCEVIEVKHASDVPGLLRARLNGQLG</sequence>
<dbReference type="NCBIfam" id="TIGR01549">
    <property type="entry name" value="HAD-SF-IA-v1"/>
    <property type="match status" value="1"/>
</dbReference>
<dbReference type="NCBIfam" id="TIGR01509">
    <property type="entry name" value="HAD-SF-IA-v3"/>
    <property type="match status" value="1"/>
</dbReference>
<dbReference type="SUPFAM" id="SSF56784">
    <property type="entry name" value="HAD-like"/>
    <property type="match status" value="1"/>
</dbReference>